<organism evidence="1 2">
    <name type="scientific">Corynebacterium macclintockiae</name>
    <dbReference type="NCBI Taxonomy" id="2913501"/>
    <lineage>
        <taxon>Bacteria</taxon>
        <taxon>Bacillati</taxon>
        <taxon>Actinomycetota</taxon>
        <taxon>Actinomycetes</taxon>
        <taxon>Mycobacteriales</taxon>
        <taxon>Corynebacteriaceae</taxon>
        <taxon>Corynebacterium</taxon>
    </lineage>
</organism>
<dbReference type="NCBIfam" id="TIGR03696">
    <property type="entry name" value="Rhs_assc_core"/>
    <property type="match status" value="1"/>
</dbReference>
<dbReference type="InterPro" id="IPR022385">
    <property type="entry name" value="Rhs_assc_core"/>
</dbReference>
<evidence type="ECO:0000313" key="1">
    <source>
        <dbReference type="EMBL" id="MCZ9305855.1"/>
    </source>
</evidence>
<proteinExistence type="predicted"/>
<reference evidence="1" key="1">
    <citation type="submission" date="2022-02" db="EMBL/GenBank/DDBJ databases">
        <title>Corynebacterium sp. from urogenital microbiome.</title>
        <authorList>
            <person name="Cappelli E.A."/>
            <person name="Ribeiro T.G."/>
            <person name="Peixe L."/>
        </authorList>
    </citation>
    <scope>NUCLEOTIDE SEQUENCE</scope>
    <source>
        <strain evidence="1">C9Ua_112</strain>
    </source>
</reference>
<dbReference type="AlphaFoldDB" id="A0A9X3RQZ9"/>
<accession>A0A9X3RQZ9</accession>
<dbReference type="RefSeq" id="WP_269955266.1">
    <property type="nucleotide sequence ID" value="NZ_JAKMUV010000022.1"/>
</dbReference>
<gene>
    <name evidence="1" type="ORF">L8U58_10065</name>
</gene>
<name>A0A9X3RQZ9_9CORY</name>
<dbReference type="PANTHER" id="PTHR32305">
    <property type="match status" value="1"/>
</dbReference>
<dbReference type="Gene3D" id="2.180.10.10">
    <property type="entry name" value="RHS repeat-associated core"/>
    <property type="match status" value="1"/>
</dbReference>
<dbReference type="Proteomes" id="UP001146505">
    <property type="component" value="Unassembled WGS sequence"/>
</dbReference>
<feature type="non-terminal residue" evidence="1">
    <location>
        <position position="1"/>
    </location>
</feature>
<evidence type="ECO:0000313" key="2">
    <source>
        <dbReference type="Proteomes" id="UP001146505"/>
    </source>
</evidence>
<dbReference type="PANTHER" id="PTHR32305:SF15">
    <property type="entry name" value="PROTEIN RHSA-RELATED"/>
    <property type="match status" value="1"/>
</dbReference>
<protein>
    <submittedName>
        <fullName evidence="1">RHS repeat-associated core domain-containing protein</fullName>
    </submittedName>
</protein>
<dbReference type="GeneID" id="301813904"/>
<dbReference type="InterPro" id="IPR050708">
    <property type="entry name" value="T6SS_VgrG/RHS"/>
</dbReference>
<sequence>YALVCDLAGAPQELINTTTGVVEGHTTQTLYGKRTWSGRCTSPLLFAGQYEDAESGWAYNRFRYYNPTLGGYNAQDPLGLAPRLASAQGYVDHAAYWVDVLGLKACPNLNGGRYKDLTAKDLEGNKYERHHLISSHALKETRPKGVKASTAHREGICVRLTPEEHKLTNNYGRSVDTDIQRAHEIQMIRAGRHNELFSEQIRDVQSITSDRDEGLLQAWFAYRESPSWTPDRLF</sequence>
<keyword evidence="2" id="KW-1185">Reference proteome</keyword>
<comment type="caution">
    <text evidence="1">The sequence shown here is derived from an EMBL/GenBank/DDBJ whole genome shotgun (WGS) entry which is preliminary data.</text>
</comment>
<dbReference type="EMBL" id="JAKMUV010000022">
    <property type="protein sequence ID" value="MCZ9305855.1"/>
    <property type="molecule type" value="Genomic_DNA"/>
</dbReference>